<evidence type="ECO:0000256" key="3">
    <source>
        <dbReference type="ARBA" id="ARBA00022576"/>
    </source>
</evidence>
<dbReference type="Gene3D" id="3.40.640.10">
    <property type="entry name" value="Type I PLP-dependent aspartate aminotransferase-like (Major domain)"/>
    <property type="match status" value="1"/>
</dbReference>
<dbReference type="PANTHER" id="PTHR46383">
    <property type="entry name" value="ASPARTATE AMINOTRANSFERASE"/>
    <property type="match status" value="1"/>
</dbReference>
<gene>
    <name evidence="8" type="ORF">LES8486_00194</name>
    <name evidence="9" type="ORF">LES9216_00341</name>
</gene>
<dbReference type="InterPro" id="IPR015421">
    <property type="entry name" value="PyrdxlP-dep_Trfase_major"/>
</dbReference>
<accession>A0A2N9K795</accession>
<comment type="similarity">
    <text evidence="2 6">Belongs to the class-I pyridoxal-phosphate-dependent aminotransferase family.</text>
</comment>
<evidence type="ECO:0000256" key="2">
    <source>
        <dbReference type="ARBA" id="ARBA00007441"/>
    </source>
</evidence>
<dbReference type="InterPro" id="IPR015424">
    <property type="entry name" value="PyrdxlP-dep_Trfase"/>
</dbReference>
<keyword evidence="4 6" id="KW-0808">Transferase</keyword>
<dbReference type="AlphaFoldDB" id="A0A2N9K795"/>
<dbReference type="Proteomes" id="UP000239237">
    <property type="component" value="Unassembled WGS sequence"/>
</dbReference>
<dbReference type="EMBL" id="OKQR01000001">
    <property type="protein sequence ID" value="SPD91223.1"/>
    <property type="molecule type" value="Genomic_DNA"/>
</dbReference>
<dbReference type="PROSITE" id="PS00105">
    <property type="entry name" value="AA_TRANSFER_CLASS_1"/>
    <property type="match status" value="1"/>
</dbReference>
<dbReference type="InterPro" id="IPR004838">
    <property type="entry name" value="NHTrfase_class1_PyrdxlP-BS"/>
</dbReference>
<reference evidence="9 10" key="1">
    <citation type="submission" date="2018-02" db="EMBL/GenBank/DDBJ databases">
        <authorList>
            <person name="Cohen D.B."/>
            <person name="Kent A.D."/>
        </authorList>
    </citation>
    <scope>NUCLEOTIDE SEQUENCE [LARGE SCALE GENOMIC DNA]</scope>
    <source>
        <strain evidence="9 10">CECT 9216</strain>
    </source>
</reference>
<dbReference type="EC" id="2.6.1.-" evidence="6"/>
<dbReference type="InterPro" id="IPR015422">
    <property type="entry name" value="PyrdxlP-dep_Trfase_small"/>
</dbReference>
<keyword evidence="3 6" id="KW-0032">Aminotransferase</keyword>
<name>A0A2N9K795_9LACO</name>
<keyword evidence="5" id="KW-0663">Pyridoxal phosphate</keyword>
<sequence length="397" mass="43302">MKTFSNRVNAITASPTLAMNALAKQMQAEGTDVINLGVGEPDFQTPKNISDAAIEAIQAQKTSFYTPASGLPALKQAIVENVGQRYEAGITTQNVSVTTGAKLSLYVLMQVLLNPGDTVVTAAPEWVSYVEQIKLAGGELIEVHPESLSMKLTVSDLDKIKETVKLVIVNSPTNPTGQVYSRQEIQDILDWASTHGAYVILDEIYGQLVYNGAEFTSGLQLQPLENSAMIIVDGVSKAYSMTGWRIGWTLASSEIISAMNKLLGHMTSNPTVVAQYAAIEALSGEQDTVEKMRKAFEQRLNTTFEAVNKINGVHVDIKPQGAFYLFPQVDEKLMKLVGVSNTVELSTKILEEAHVALPAGEGFGMPGYLRLSYAKDQDTLNEAVLRLTQFFKKYTKD</sequence>
<evidence type="ECO:0000313" key="8">
    <source>
        <dbReference type="EMBL" id="SPD91223.1"/>
    </source>
</evidence>
<dbReference type="PANTHER" id="PTHR46383:SF1">
    <property type="entry name" value="ASPARTATE AMINOTRANSFERASE"/>
    <property type="match status" value="1"/>
</dbReference>
<dbReference type="EMBL" id="OKQU01000001">
    <property type="protein sequence ID" value="SPE06448.1"/>
    <property type="molecule type" value="Genomic_DNA"/>
</dbReference>
<dbReference type="InterPro" id="IPR004839">
    <property type="entry name" value="Aminotransferase_I/II_large"/>
</dbReference>
<dbReference type="RefSeq" id="WP_105299507.1">
    <property type="nucleotide sequence ID" value="NZ_JASDEL010000003.1"/>
</dbReference>
<dbReference type="GO" id="GO:0008483">
    <property type="term" value="F:transaminase activity"/>
    <property type="evidence" value="ECO:0007669"/>
    <property type="project" value="UniProtKB-KW"/>
</dbReference>
<proteinExistence type="inferred from homology"/>
<dbReference type="InterPro" id="IPR050596">
    <property type="entry name" value="AspAT/PAT-like"/>
</dbReference>
<feature type="domain" description="Aminotransferase class I/classII large" evidence="7">
    <location>
        <begin position="31"/>
        <end position="386"/>
    </location>
</feature>
<evidence type="ECO:0000256" key="5">
    <source>
        <dbReference type="ARBA" id="ARBA00022898"/>
    </source>
</evidence>
<evidence type="ECO:0000313" key="10">
    <source>
        <dbReference type="Proteomes" id="UP000237923"/>
    </source>
</evidence>
<dbReference type="CDD" id="cd00609">
    <property type="entry name" value="AAT_like"/>
    <property type="match status" value="1"/>
</dbReference>
<evidence type="ECO:0000313" key="11">
    <source>
        <dbReference type="Proteomes" id="UP000239237"/>
    </source>
</evidence>
<organism evidence="9 10">
    <name type="scientific">Leuconostoc suionicum</name>
    <dbReference type="NCBI Taxonomy" id="1511761"/>
    <lineage>
        <taxon>Bacteria</taxon>
        <taxon>Bacillati</taxon>
        <taxon>Bacillota</taxon>
        <taxon>Bacilli</taxon>
        <taxon>Lactobacillales</taxon>
        <taxon>Lactobacillaceae</taxon>
        <taxon>Leuconostoc</taxon>
    </lineage>
</organism>
<evidence type="ECO:0000313" key="9">
    <source>
        <dbReference type="EMBL" id="SPE06448.1"/>
    </source>
</evidence>
<evidence type="ECO:0000259" key="7">
    <source>
        <dbReference type="Pfam" id="PF00155"/>
    </source>
</evidence>
<protein>
    <recommendedName>
        <fullName evidence="6">Aminotransferase</fullName>
        <ecNumber evidence="6">2.6.1.-</ecNumber>
    </recommendedName>
</protein>
<dbReference type="Proteomes" id="UP000237923">
    <property type="component" value="Unassembled WGS sequence"/>
</dbReference>
<dbReference type="Pfam" id="PF00155">
    <property type="entry name" value="Aminotran_1_2"/>
    <property type="match status" value="1"/>
</dbReference>
<evidence type="ECO:0000256" key="4">
    <source>
        <dbReference type="ARBA" id="ARBA00022679"/>
    </source>
</evidence>
<dbReference type="GO" id="GO:0006520">
    <property type="term" value="P:amino acid metabolic process"/>
    <property type="evidence" value="ECO:0007669"/>
    <property type="project" value="InterPro"/>
</dbReference>
<evidence type="ECO:0000256" key="1">
    <source>
        <dbReference type="ARBA" id="ARBA00001933"/>
    </source>
</evidence>
<reference evidence="8 11" key="2">
    <citation type="submission" date="2018-02" db="EMBL/GenBank/DDBJ databases">
        <authorList>
            <person name="Rodrigo-Torres L."/>
            <person name="Arahal R. D."/>
            <person name="Lucena T."/>
        </authorList>
    </citation>
    <scope>NUCLEOTIDE SEQUENCE [LARGE SCALE GENOMIC DNA]</scope>
    <source>
        <strain evidence="8 11">CECT 8486</strain>
    </source>
</reference>
<dbReference type="Gene3D" id="3.90.1150.10">
    <property type="entry name" value="Aspartate Aminotransferase, domain 1"/>
    <property type="match status" value="1"/>
</dbReference>
<keyword evidence="11" id="KW-1185">Reference proteome</keyword>
<evidence type="ECO:0000256" key="6">
    <source>
        <dbReference type="RuleBase" id="RU000481"/>
    </source>
</evidence>
<dbReference type="SUPFAM" id="SSF53383">
    <property type="entry name" value="PLP-dependent transferases"/>
    <property type="match status" value="1"/>
</dbReference>
<dbReference type="GO" id="GO:0030170">
    <property type="term" value="F:pyridoxal phosphate binding"/>
    <property type="evidence" value="ECO:0007669"/>
    <property type="project" value="InterPro"/>
</dbReference>
<comment type="cofactor">
    <cofactor evidence="1 6">
        <name>pyridoxal 5'-phosphate</name>
        <dbReference type="ChEBI" id="CHEBI:597326"/>
    </cofactor>
</comment>